<dbReference type="PRINTS" id="PR00869">
    <property type="entry name" value="DNAPOLX"/>
</dbReference>
<dbReference type="EMBL" id="MU155514">
    <property type="protein sequence ID" value="KAF9472631.1"/>
    <property type="molecule type" value="Genomic_DNA"/>
</dbReference>
<dbReference type="GO" id="GO:0016829">
    <property type="term" value="F:lyase activity"/>
    <property type="evidence" value="ECO:0007669"/>
    <property type="project" value="UniProtKB-KW"/>
</dbReference>
<feature type="compositionally biased region" description="Basic and acidic residues" evidence="14">
    <location>
        <begin position="290"/>
        <end position="305"/>
    </location>
</feature>
<feature type="region of interest" description="Disordered" evidence="14">
    <location>
        <begin position="672"/>
        <end position="718"/>
    </location>
</feature>
<evidence type="ECO:0000256" key="9">
    <source>
        <dbReference type="ARBA" id="ARBA00023125"/>
    </source>
</evidence>
<evidence type="ECO:0000313" key="16">
    <source>
        <dbReference type="EMBL" id="KAF9472631.1"/>
    </source>
</evidence>
<evidence type="ECO:0000256" key="13">
    <source>
        <dbReference type="PIRSR" id="PIRSR622312-50"/>
    </source>
</evidence>
<keyword evidence="3" id="KW-0237">DNA synthesis</keyword>
<keyword evidence="10" id="KW-0234">DNA repair</keyword>
<feature type="compositionally biased region" description="Low complexity" evidence="14">
    <location>
        <begin position="273"/>
        <end position="282"/>
    </location>
</feature>
<dbReference type="GO" id="GO:0003887">
    <property type="term" value="F:DNA-directed DNA polymerase activity"/>
    <property type="evidence" value="ECO:0007669"/>
    <property type="project" value="UniProtKB-KW"/>
</dbReference>
<proteinExistence type="inferred from homology"/>
<dbReference type="PROSITE" id="PS50172">
    <property type="entry name" value="BRCT"/>
    <property type="match status" value="1"/>
</dbReference>
<comment type="caution">
    <text evidence="16">The sequence shown here is derived from an EMBL/GenBank/DDBJ whole genome shotgun (WGS) entry which is preliminary data.</text>
</comment>
<dbReference type="Pfam" id="PF14716">
    <property type="entry name" value="HHH_8"/>
    <property type="match status" value="1"/>
</dbReference>
<evidence type="ECO:0000259" key="15">
    <source>
        <dbReference type="PROSITE" id="PS50172"/>
    </source>
</evidence>
<evidence type="ECO:0000256" key="6">
    <source>
        <dbReference type="ARBA" id="ARBA00022705"/>
    </source>
</evidence>
<evidence type="ECO:0000313" key="17">
    <source>
        <dbReference type="Proteomes" id="UP000807469"/>
    </source>
</evidence>
<dbReference type="GO" id="GO:0005634">
    <property type="term" value="C:nucleus"/>
    <property type="evidence" value="ECO:0007669"/>
    <property type="project" value="TreeGrafter"/>
</dbReference>
<accession>A0A9P5YPG1</accession>
<dbReference type="InterPro" id="IPR018944">
    <property type="entry name" value="DNA_pol_lambd_fingers_domain"/>
</dbReference>
<dbReference type="InterPro" id="IPR002054">
    <property type="entry name" value="DNA-dir_DNA_pol_X"/>
</dbReference>
<protein>
    <recommendedName>
        <fullName evidence="2">DNA-directed DNA polymerase</fullName>
        <ecNumber evidence="2">2.7.7.7</ecNumber>
    </recommendedName>
</protein>
<dbReference type="InterPro" id="IPR037160">
    <property type="entry name" value="DNA_Pol_thumb_sf"/>
</dbReference>
<dbReference type="GO" id="GO:0006260">
    <property type="term" value="P:DNA replication"/>
    <property type="evidence" value="ECO:0007669"/>
    <property type="project" value="UniProtKB-KW"/>
</dbReference>
<keyword evidence="11" id="KW-0456">Lyase</keyword>
<keyword evidence="17" id="KW-1185">Reference proteome</keyword>
<feature type="active site" description="Nucleophile; Schiff-base intermediate with DNA; for 5'-dRP lyase activity" evidence="13">
    <location>
        <position position="780"/>
    </location>
</feature>
<dbReference type="PANTHER" id="PTHR11276">
    <property type="entry name" value="DNA POLYMERASE TYPE-X FAMILY MEMBER"/>
    <property type="match status" value="1"/>
</dbReference>
<feature type="compositionally biased region" description="Polar residues" evidence="14">
    <location>
        <begin position="412"/>
        <end position="421"/>
    </location>
</feature>
<dbReference type="SUPFAM" id="SSF81301">
    <property type="entry name" value="Nucleotidyltransferase"/>
    <property type="match status" value="1"/>
</dbReference>
<dbReference type="InterPro" id="IPR028207">
    <property type="entry name" value="DNA_pol_B_palm_palm"/>
</dbReference>
<feature type="compositionally biased region" description="Low complexity" evidence="14">
    <location>
        <begin position="341"/>
        <end position="354"/>
    </location>
</feature>
<keyword evidence="6" id="KW-0235">DNA replication</keyword>
<dbReference type="InterPro" id="IPR002008">
    <property type="entry name" value="DNA_pol_X_beta-like"/>
</dbReference>
<keyword evidence="9" id="KW-0238">DNA-binding</keyword>
<dbReference type="GO" id="GO:0003677">
    <property type="term" value="F:DNA binding"/>
    <property type="evidence" value="ECO:0007669"/>
    <property type="project" value="UniProtKB-KW"/>
</dbReference>
<keyword evidence="8" id="KW-0239">DNA-directed DNA polymerase</keyword>
<evidence type="ECO:0000256" key="1">
    <source>
        <dbReference type="ARBA" id="ARBA00008323"/>
    </source>
</evidence>
<feature type="compositionally biased region" description="Basic and acidic residues" evidence="14">
    <location>
        <begin position="627"/>
        <end position="647"/>
    </location>
</feature>
<evidence type="ECO:0000256" key="3">
    <source>
        <dbReference type="ARBA" id="ARBA00022634"/>
    </source>
</evidence>
<dbReference type="Gene3D" id="3.30.460.10">
    <property type="entry name" value="Beta Polymerase, domain 2"/>
    <property type="match status" value="1"/>
</dbReference>
<evidence type="ECO:0000256" key="8">
    <source>
        <dbReference type="ARBA" id="ARBA00022932"/>
    </source>
</evidence>
<feature type="region of interest" description="Disordered" evidence="14">
    <location>
        <begin position="217"/>
        <end position="236"/>
    </location>
</feature>
<comment type="similarity">
    <text evidence="1">Belongs to the DNA polymerase type-X family.</text>
</comment>
<dbReference type="Pfam" id="PF10391">
    <property type="entry name" value="DNA_pol_lambd_f"/>
    <property type="match status" value="1"/>
</dbReference>
<dbReference type="InterPro" id="IPR010996">
    <property type="entry name" value="HHH_MUS81"/>
</dbReference>
<dbReference type="EC" id="2.7.7.7" evidence="2"/>
<name>A0A9P5YPG1_9AGAR</name>
<dbReference type="InterPro" id="IPR027421">
    <property type="entry name" value="DNA_pol_lamdba_lyase_dom_sf"/>
</dbReference>
<dbReference type="PRINTS" id="PR00870">
    <property type="entry name" value="DNAPOLXBETA"/>
</dbReference>
<evidence type="ECO:0000256" key="11">
    <source>
        <dbReference type="ARBA" id="ARBA00023239"/>
    </source>
</evidence>
<feature type="region of interest" description="Disordered" evidence="14">
    <location>
        <begin position="166"/>
        <end position="198"/>
    </location>
</feature>
<dbReference type="Pfam" id="PF14791">
    <property type="entry name" value="DNA_pol_B_thumb"/>
    <property type="match status" value="1"/>
</dbReference>
<dbReference type="SMART" id="SM00483">
    <property type="entry name" value="POLXc"/>
    <property type="match status" value="1"/>
</dbReference>
<feature type="region of interest" description="Disordered" evidence="14">
    <location>
        <begin position="570"/>
        <end position="647"/>
    </location>
</feature>
<dbReference type="InterPro" id="IPR043519">
    <property type="entry name" value="NT_sf"/>
</dbReference>
<feature type="region of interest" description="Disordered" evidence="14">
    <location>
        <begin position="111"/>
        <end position="139"/>
    </location>
</feature>
<dbReference type="Proteomes" id="UP000807469">
    <property type="component" value="Unassembled WGS sequence"/>
</dbReference>
<feature type="region of interest" description="Disordered" evidence="14">
    <location>
        <begin position="247"/>
        <end position="431"/>
    </location>
</feature>
<dbReference type="SUPFAM" id="SSF47802">
    <property type="entry name" value="DNA polymerase beta, N-terminal domain-like"/>
    <property type="match status" value="1"/>
</dbReference>
<evidence type="ECO:0000256" key="5">
    <source>
        <dbReference type="ARBA" id="ARBA00022695"/>
    </source>
</evidence>
<evidence type="ECO:0000256" key="10">
    <source>
        <dbReference type="ARBA" id="ARBA00023204"/>
    </source>
</evidence>
<evidence type="ECO:0000256" key="14">
    <source>
        <dbReference type="SAM" id="MobiDB-lite"/>
    </source>
</evidence>
<dbReference type="PANTHER" id="PTHR11276:SF28">
    <property type="entry name" value="DNA POLYMERASE LAMBDA"/>
    <property type="match status" value="1"/>
</dbReference>
<sequence>MTDFDVDVYYAEQDEWMNTPNETVDEFLKRVSSLPRGPGSFSYASASRLPAARNSVDMNISPSGIAAASAAKTGEAPTSVDVEDIQIPLRDPTADFGRTLKRKAVDQELEIEHVRKKSNDRNHSQKIEENNPPVFPTNANVSDMVPSLSAPPASAEVEEIDSFSVDLTGSQIPSKLKTPPRPARQSPRNKKLPCGNLAPQIAPNLVTADHSPILSFSKSKADAPKKRGSFRKDAVASVPPLDLRPLRKATDILPAPKKTKRDDVDYDSPIEDASISTATPTSPKKKKRLEAKPSEMYLEMKERMEKHSKRDKVVKSKSKPVLPKPNGSAADAAHHNDEPPIIHISSSPSSRASSLGPTESSASKKKQGVKEKPVKPSVVRRVAKGKKEKPQPMTPVEYARFLQPNPADEVSGNASSSTTAPSIPRRKKSTSKVLAGKNIVYLGGDMRHASEGTRGRMDIIVRNGGNLMPEYDPAITTHIIAEASLGTALRALGLQSYKQIPNHIPTLKWDWILAAIDLQARPQDEIDIQLSDYSRYAAYAERIDAGCELRLPVTSAASLRLKAKGRAMCERSGEGSKSGNATPAVQPEAPVASDTGAMAGPSNTVIPVGAPLSPPTSPLRPIGPQRAVRDTSALRKPGQDDSGEAHDPLADFYHQAKLQRDEDDGWSSFAEFEAEGRESEDEKTDDEAVPQAIGKVPKQKRGWTCDKKAPQNKGDCPNQDIIDKLTELMELHRAKQTPDDHWRAYTYSKAVRALKDYPQRIKNFHEARGIKGIGEKTAQKIEEILQTGDLRRIKYETTKDVQVTRIFQGIYGVGQHIAYQWYLAGCRTLDDLKSGVGGVKLTPAQEIGLQFYDDINDRMPRAEAKAIFDLIKPIALSIDPKLFIEIMGSFRRGKADCGDIDVLITRPTDDGKTHMGVMSRLLHKLHSAHILTEDLALPEDPYDLECTYRGLCRLPDVKQSRRRRIDILCVPWKSRGAALLYYTGDDIFNRAIRLKASYMGYSLNQKGLSKGVVRDPHDRRVKLNPGVIIASETEEEIFKILGVPWQEPHERVRG</sequence>
<dbReference type="FunFam" id="1.10.150.110:FF:000005">
    <property type="entry name" value="DNA polymerase POL4"/>
    <property type="match status" value="1"/>
</dbReference>
<feature type="compositionally biased region" description="Basic and acidic residues" evidence="14">
    <location>
        <begin position="219"/>
        <end position="234"/>
    </location>
</feature>
<dbReference type="SUPFAM" id="SSF81585">
    <property type="entry name" value="PsbU/PolX domain-like"/>
    <property type="match status" value="1"/>
</dbReference>
<dbReference type="GO" id="GO:0006303">
    <property type="term" value="P:double-strand break repair via nonhomologous end joining"/>
    <property type="evidence" value="ECO:0007669"/>
    <property type="project" value="TreeGrafter"/>
</dbReference>
<dbReference type="Pfam" id="PF14792">
    <property type="entry name" value="DNA_pol_B_palm"/>
    <property type="match status" value="1"/>
</dbReference>
<keyword evidence="5" id="KW-0548">Nucleotidyltransferase</keyword>
<organism evidence="16 17">
    <name type="scientific">Pholiota conissans</name>
    <dbReference type="NCBI Taxonomy" id="109636"/>
    <lineage>
        <taxon>Eukaryota</taxon>
        <taxon>Fungi</taxon>
        <taxon>Dikarya</taxon>
        <taxon>Basidiomycota</taxon>
        <taxon>Agaricomycotina</taxon>
        <taxon>Agaricomycetes</taxon>
        <taxon>Agaricomycetidae</taxon>
        <taxon>Agaricales</taxon>
        <taxon>Agaricineae</taxon>
        <taxon>Strophariaceae</taxon>
        <taxon>Pholiota</taxon>
    </lineage>
</organism>
<feature type="compositionally biased region" description="Acidic residues" evidence="14">
    <location>
        <begin position="678"/>
        <end position="688"/>
    </location>
</feature>
<reference evidence="16" key="1">
    <citation type="submission" date="2020-11" db="EMBL/GenBank/DDBJ databases">
        <authorList>
            <consortium name="DOE Joint Genome Institute"/>
            <person name="Ahrendt S."/>
            <person name="Riley R."/>
            <person name="Andreopoulos W."/>
            <person name="Labutti K."/>
            <person name="Pangilinan J."/>
            <person name="Ruiz-Duenas F.J."/>
            <person name="Barrasa J.M."/>
            <person name="Sanchez-Garcia M."/>
            <person name="Camarero S."/>
            <person name="Miyauchi S."/>
            <person name="Serrano A."/>
            <person name="Linde D."/>
            <person name="Babiker R."/>
            <person name="Drula E."/>
            <person name="Ayuso-Fernandez I."/>
            <person name="Pacheco R."/>
            <person name="Padilla G."/>
            <person name="Ferreira P."/>
            <person name="Barriuso J."/>
            <person name="Kellner H."/>
            <person name="Castanera R."/>
            <person name="Alfaro M."/>
            <person name="Ramirez L."/>
            <person name="Pisabarro A.G."/>
            <person name="Kuo A."/>
            <person name="Tritt A."/>
            <person name="Lipzen A."/>
            <person name="He G."/>
            <person name="Yan M."/>
            <person name="Ng V."/>
            <person name="Cullen D."/>
            <person name="Martin F."/>
            <person name="Rosso M.-N."/>
            <person name="Henrissat B."/>
            <person name="Hibbett D."/>
            <person name="Martinez A.T."/>
            <person name="Grigoriev I.V."/>
        </authorList>
    </citation>
    <scope>NUCLEOTIDE SEQUENCE</scope>
    <source>
        <strain evidence="16">CIRM-BRFM 674</strain>
    </source>
</reference>
<dbReference type="Gene3D" id="1.10.150.20">
    <property type="entry name" value="5' to 3' exonuclease, C-terminal subdomain"/>
    <property type="match status" value="1"/>
</dbReference>
<evidence type="ECO:0000256" key="7">
    <source>
        <dbReference type="ARBA" id="ARBA00022763"/>
    </source>
</evidence>
<feature type="compositionally biased region" description="Basic residues" evidence="14">
    <location>
        <begin position="306"/>
        <end position="318"/>
    </location>
</feature>
<dbReference type="Gene3D" id="1.10.150.110">
    <property type="entry name" value="DNA polymerase beta, N-terminal domain-like"/>
    <property type="match status" value="1"/>
</dbReference>
<dbReference type="InterPro" id="IPR001357">
    <property type="entry name" value="BRCT_dom"/>
</dbReference>
<feature type="domain" description="BRCT" evidence="15">
    <location>
        <begin position="429"/>
        <end position="516"/>
    </location>
</feature>
<gene>
    <name evidence="16" type="ORF">BDN70DRAFT_915818</name>
</gene>
<evidence type="ECO:0000256" key="12">
    <source>
        <dbReference type="ARBA" id="ARBA00049244"/>
    </source>
</evidence>
<keyword evidence="4" id="KW-0808">Transferase</keyword>
<dbReference type="InterPro" id="IPR019843">
    <property type="entry name" value="DNA_pol-X_BS"/>
</dbReference>
<dbReference type="Gene3D" id="3.30.210.10">
    <property type="entry name" value="DNA polymerase, thumb domain"/>
    <property type="match status" value="1"/>
</dbReference>
<dbReference type="OrthoDB" id="205514at2759"/>
<comment type="catalytic activity">
    <reaction evidence="12">
        <text>DNA(n) + a 2'-deoxyribonucleoside 5'-triphosphate = DNA(n+1) + diphosphate</text>
        <dbReference type="Rhea" id="RHEA:22508"/>
        <dbReference type="Rhea" id="RHEA-COMP:17339"/>
        <dbReference type="Rhea" id="RHEA-COMP:17340"/>
        <dbReference type="ChEBI" id="CHEBI:33019"/>
        <dbReference type="ChEBI" id="CHEBI:61560"/>
        <dbReference type="ChEBI" id="CHEBI:173112"/>
        <dbReference type="EC" id="2.7.7.7"/>
    </reaction>
</comment>
<keyword evidence="7" id="KW-0227">DNA damage</keyword>
<dbReference type="PROSITE" id="PS00522">
    <property type="entry name" value="DNA_POLYMERASE_X"/>
    <property type="match status" value="1"/>
</dbReference>
<dbReference type="AlphaFoldDB" id="A0A9P5YPG1"/>
<dbReference type="InterPro" id="IPR022312">
    <property type="entry name" value="DNA_pol_X"/>
</dbReference>
<dbReference type="InterPro" id="IPR029398">
    <property type="entry name" value="PolB_thumb"/>
</dbReference>
<evidence type="ECO:0000256" key="4">
    <source>
        <dbReference type="ARBA" id="ARBA00022679"/>
    </source>
</evidence>
<feature type="compositionally biased region" description="Basic and acidic residues" evidence="14">
    <location>
        <begin position="111"/>
        <end position="129"/>
    </location>
</feature>
<evidence type="ECO:0000256" key="2">
    <source>
        <dbReference type="ARBA" id="ARBA00012417"/>
    </source>
</evidence>
<dbReference type="CDD" id="cd00141">
    <property type="entry name" value="NT_POLXc"/>
    <property type="match status" value="1"/>
</dbReference>